<keyword evidence="1" id="KW-1133">Transmembrane helix</keyword>
<proteinExistence type="predicted"/>
<evidence type="ECO:0008006" key="4">
    <source>
        <dbReference type="Google" id="ProtNLM"/>
    </source>
</evidence>
<keyword evidence="1" id="KW-0812">Transmembrane</keyword>
<feature type="transmembrane region" description="Helical" evidence="1">
    <location>
        <begin position="7"/>
        <end position="32"/>
    </location>
</feature>
<dbReference type="InterPro" id="IPR009571">
    <property type="entry name" value="SUR7/Rim9-like_fungi"/>
</dbReference>
<keyword evidence="1" id="KW-0472">Membrane</keyword>
<evidence type="ECO:0000313" key="2">
    <source>
        <dbReference type="EMBL" id="KAL2036598.1"/>
    </source>
</evidence>
<name>A0ABR3ZTU1_9LECA</name>
<feature type="transmembrane region" description="Helical" evidence="1">
    <location>
        <begin position="141"/>
        <end position="164"/>
    </location>
</feature>
<evidence type="ECO:0000313" key="3">
    <source>
        <dbReference type="Proteomes" id="UP001590950"/>
    </source>
</evidence>
<sequence length="249" mass="27095">MARTSPLHWVGVIFLFIASILLLVTTISAPVVKDIAILKVMLTNKTDIRNSSVTFGTFGHCILDVPPNETDQDLCFPKHIGYKPADIMSAVDGTEFSRAAADTVDGLTHAMILHPIACALAFIAFAFSCGAGVVGSLLGAFVAALAWVLTLIVMAIDFSLFGVIKNHVNTHKVSHAYYSTGMWTILAAMILLFFGMFIVLFTCFSARKAKKTGTYGHKKTSHDTGMYDNGADYNTTTTRPTRKKRFGFI</sequence>
<comment type="caution">
    <text evidence="2">The sequence shown here is derived from an EMBL/GenBank/DDBJ whole genome shotgun (WGS) entry which is preliminary data.</text>
</comment>
<accession>A0ABR3ZTU1</accession>
<feature type="transmembrane region" description="Helical" evidence="1">
    <location>
        <begin position="112"/>
        <end position="134"/>
    </location>
</feature>
<keyword evidence="3" id="KW-1185">Reference proteome</keyword>
<dbReference type="InterPro" id="IPR051380">
    <property type="entry name" value="pH-response_reg_palI/RIM9"/>
</dbReference>
<dbReference type="Proteomes" id="UP001590950">
    <property type="component" value="Unassembled WGS sequence"/>
</dbReference>
<evidence type="ECO:0000256" key="1">
    <source>
        <dbReference type="SAM" id="Phobius"/>
    </source>
</evidence>
<feature type="transmembrane region" description="Helical" evidence="1">
    <location>
        <begin position="176"/>
        <end position="201"/>
    </location>
</feature>
<dbReference type="PANTHER" id="PTHR28013:SF7">
    <property type="entry name" value="PALI-DOMAIN-CONTAINING PROTEIN"/>
    <property type="match status" value="1"/>
</dbReference>
<dbReference type="EMBL" id="JBEFKJ010000062">
    <property type="protein sequence ID" value="KAL2036598.1"/>
    <property type="molecule type" value="Genomic_DNA"/>
</dbReference>
<dbReference type="PANTHER" id="PTHR28013">
    <property type="entry name" value="PROTEIN DCV1-RELATED"/>
    <property type="match status" value="1"/>
</dbReference>
<reference evidence="2 3" key="1">
    <citation type="submission" date="2024-09" db="EMBL/GenBank/DDBJ databases">
        <title>Rethinking Asexuality: The Enigmatic Case of Functional Sexual Genes in Lepraria (Stereocaulaceae).</title>
        <authorList>
            <person name="Doellman M."/>
            <person name="Sun Y."/>
            <person name="Barcenas-Pena A."/>
            <person name="Lumbsch H.T."/>
            <person name="Grewe F."/>
        </authorList>
    </citation>
    <scope>NUCLEOTIDE SEQUENCE [LARGE SCALE GENOMIC DNA]</scope>
    <source>
        <strain evidence="2 3">Mercado 3170</strain>
    </source>
</reference>
<gene>
    <name evidence="2" type="ORF">N7G274_010694</name>
</gene>
<organism evidence="2 3">
    <name type="scientific">Stereocaulon virgatum</name>
    <dbReference type="NCBI Taxonomy" id="373712"/>
    <lineage>
        <taxon>Eukaryota</taxon>
        <taxon>Fungi</taxon>
        <taxon>Dikarya</taxon>
        <taxon>Ascomycota</taxon>
        <taxon>Pezizomycotina</taxon>
        <taxon>Lecanoromycetes</taxon>
        <taxon>OSLEUM clade</taxon>
        <taxon>Lecanoromycetidae</taxon>
        <taxon>Lecanorales</taxon>
        <taxon>Lecanorineae</taxon>
        <taxon>Stereocaulaceae</taxon>
        <taxon>Stereocaulon</taxon>
    </lineage>
</organism>
<dbReference type="Pfam" id="PF06687">
    <property type="entry name" value="SUR7"/>
    <property type="match status" value="1"/>
</dbReference>
<protein>
    <recommendedName>
        <fullName evidence="4">Pali-domain-containing protein</fullName>
    </recommendedName>
</protein>